<dbReference type="GO" id="GO:0006412">
    <property type="term" value="P:translation"/>
    <property type="evidence" value="ECO:0007669"/>
    <property type="project" value="InterPro"/>
</dbReference>
<name>A0A9P4MAY9_9PEZI</name>
<proteinExistence type="inferred from homology"/>
<dbReference type="AlphaFoldDB" id="A0A9P4MAY9"/>
<dbReference type="InterPro" id="IPR020574">
    <property type="entry name" value="Ribosomal_uS9_CS"/>
</dbReference>
<dbReference type="GO" id="GO:0003735">
    <property type="term" value="F:structural constituent of ribosome"/>
    <property type="evidence" value="ECO:0007669"/>
    <property type="project" value="InterPro"/>
</dbReference>
<dbReference type="InterPro" id="IPR014721">
    <property type="entry name" value="Ribsml_uS5_D2-typ_fold_subgr"/>
</dbReference>
<dbReference type="FunFam" id="3.30.230.10:FF:000001">
    <property type="entry name" value="30S ribosomal protein S9"/>
    <property type="match status" value="1"/>
</dbReference>
<gene>
    <name evidence="7" type="ORF">NA57DRAFT_31223</name>
</gene>
<protein>
    <recommendedName>
        <fullName evidence="4">Small ribosomal subunit protein uS9m</fullName>
    </recommendedName>
    <alternativeName>
        <fullName evidence="5">37S ribosomal protein S9, mitochondrial</fullName>
    </alternativeName>
</protein>
<dbReference type="PANTHER" id="PTHR21569:SF1">
    <property type="entry name" value="SMALL RIBOSOMAL SUBUNIT PROTEIN US9M"/>
    <property type="match status" value="1"/>
</dbReference>
<dbReference type="NCBIfam" id="NF001099">
    <property type="entry name" value="PRK00132.1"/>
    <property type="match status" value="1"/>
</dbReference>
<dbReference type="PANTHER" id="PTHR21569">
    <property type="entry name" value="RIBOSOMAL PROTEIN S9"/>
    <property type="match status" value="1"/>
</dbReference>
<keyword evidence="3 6" id="KW-0687">Ribonucleoprotein</keyword>
<dbReference type="SUPFAM" id="SSF54211">
    <property type="entry name" value="Ribosomal protein S5 domain 2-like"/>
    <property type="match status" value="1"/>
</dbReference>
<sequence>MPDEVKEAIARHTREIDPYESRPKQQFLDEWGRAMGIGRRKSSTAKAYVVQGDGEVLINGKSLTQFFGRVHDRESAVWPLKITQRLDKYNVWALVRGGGITGQAEALTLAVAKALCVMEPGLRLPLKLAGTLTRDSRKVERKKPGHVKARKMPTWVKR</sequence>
<dbReference type="Pfam" id="PF00380">
    <property type="entry name" value="Ribosomal_S9"/>
    <property type="match status" value="1"/>
</dbReference>
<evidence type="ECO:0000256" key="3">
    <source>
        <dbReference type="ARBA" id="ARBA00023274"/>
    </source>
</evidence>
<evidence type="ECO:0000256" key="6">
    <source>
        <dbReference type="RuleBase" id="RU003815"/>
    </source>
</evidence>
<evidence type="ECO:0000256" key="1">
    <source>
        <dbReference type="ARBA" id="ARBA00005251"/>
    </source>
</evidence>
<evidence type="ECO:0000256" key="5">
    <source>
        <dbReference type="ARBA" id="ARBA00042623"/>
    </source>
</evidence>
<reference evidence="7" key="1">
    <citation type="journal article" date="2020" name="Stud. Mycol.">
        <title>101 Dothideomycetes genomes: a test case for predicting lifestyles and emergence of pathogens.</title>
        <authorList>
            <person name="Haridas S."/>
            <person name="Albert R."/>
            <person name="Binder M."/>
            <person name="Bloem J."/>
            <person name="Labutti K."/>
            <person name="Salamov A."/>
            <person name="Andreopoulos B."/>
            <person name="Baker S."/>
            <person name="Barry K."/>
            <person name="Bills G."/>
            <person name="Bluhm B."/>
            <person name="Cannon C."/>
            <person name="Castanera R."/>
            <person name="Culley D."/>
            <person name="Daum C."/>
            <person name="Ezra D."/>
            <person name="Gonzalez J."/>
            <person name="Henrissat B."/>
            <person name="Kuo A."/>
            <person name="Liang C."/>
            <person name="Lipzen A."/>
            <person name="Lutzoni F."/>
            <person name="Magnuson J."/>
            <person name="Mondo S."/>
            <person name="Nolan M."/>
            <person name="Ohm R."/>
            <person name="Pangilinan J."/>
            <person name="Park H.-J."/>
            <person name="Ramirez L."/>
            <person name="Alfaro M."/>
            <person name="Sun H."/>
            <person name="Tritt A."/>
            <person name="Yoshinaga Y."/>
            <person name="Zwiers L.-H."/>
            <person name="Turgeon B."/>
            <person name="Goodwin S."/>
            <person name="Spatafora J."/>
            <person name="Crous P."/>
            <person name="Grigoriev I."/>
        </authorList>
    </citation>
    <scope>NUCLEOTIDE SEQUENCE</scope>
    <source>
        <strain evidence="7">CBS 133067</strain>
    </source>
</reference>
<dbReference type="InterPro" id="IPR020568">
    <property type="entry name" value="Ribosomal_Su5_D2-typ_SF"/>
</dbReference>
<dbReference type="EMBL" id="ML978121">
    <property type="protein sequence ID" value="KAF2104156.1"/>
    <property type="molecule type" value="Genomic_DNA"/>
</dbReference>
<accession>A0A9P4MAY9</accession>
<keyword evidence="2 6" id="KW-0689">Ribosomal protein</keyword>
<keyword evidence="8" id="KW-1185">Reference proteome</keyword>
<evidence type="ECO:0000256" key="2">
    <source>
        <dbReference type="ARBA" id="ARBA00022980"/>
    </source>
</evidence>
<organism evidence="7 8">
    <name type="scientific">Rhizodiscina lignyota</name>
    <dbReference type="NCBI Taxonomy" id="1504668"/>
    <lineage>
        <taxon>Eukaryota</taxon>
        <taxon>Fungi</taxon>
        <taxon>Dikarya</taxon>
        <taxon>Ascomycota</taxon>
        <taxon>Pezizomycotina</taxon>
        <taxon>Dothideomycetes</taxon>
        <taxon>Pleosporomycetidae</taxon>
        <taxon>Aulographales</taxon>
        <taxon>Rhizodiscinaceae</taxon>
        <taxon>Rhizodiscina</taxon>
    </lineage>
</organism>
<dbReference type="Gene3D" id="3.30.230.10">
    <property type="match status" value="1"/>
</dbReference>
<dbReference type="OrthoDB" id="10254627at2759"/>
<evidence type="ECO:0000313" key="7">
    <source>
        <dbReference type="EMBL" id="KAF2104156.1"/>
    </source>
</evidence>
<dbReference type="InterPro" id="IPR023035">
    <property type="entry name" value="Ribosomal_uS9_bac/plastid"/>
</dbReference>
<dbReference type="GO" id="GO:0005763">
    <property type="term" value="C:mitochondrial small ribosomal subunit"/>
    <property type="evidence" value="ECO:0007669"/>
    <property type="project" value="TreeGrafter"/>
</dbReference>
<evidence type="ECO:0000313" key="8">
    <source>
        <dbReference type="Proteomes" id="UP000799772"/>
    </source>
</evidence>
<evidence type="ECO:0000256" key="4">
    <source>
        <dbReference type="ARBA" id="ARBA00039318"/>
    </source>
</evidence>
<comment type="similarity">
    <text evidence="1 6">Belongs to the universal ribosomal protein uS9 family.</text>
</comment>
<dbReference type="Proteomes" id="UP000799772">
    <property type="component" value="Unassembled WGS sequence"/>
</dbReference>
<dbReference type="InterPro" id="IPR000754">
    <property type="entry name" value="Ribosomal_uS9"/>
</dbReference>
<dbReference type="PROSITE" id="PS00360">
    <property type="entry name" value="RIBOSOMAL_S9"/>
    <property type="match status" value="1"/>
</dbReference>
<dbReference type="GO" id="GO:0003723">
    <property type="term" value="F:RNA binding"/>
    <property type="evidence" value="ECO:0007669"/>
    <property type="project" value="TreeGrafter"/>
</dbReference>
<comment type="caution">
    <text evidence="7">The sequence shown here is derived from an EMBL/GenBank/DDBJ whole genome shotgun (WGS) entry which is preliminary data.</text>
</comment>